<dbReference type="EMBL" id="BMRE01000016">
    <property type="protein sequence ID" value="GGU44122.1"/>
    <property type="molecule type" value="Genomic_DNA"/>
</dbReference>
<sequence length="86" mass="9314">MRVELLLAPDCPNASATKSALTRALHELELTVPVVEQVGDFPSPTVLVDGDDVMNDRCGAPRMRACRLDVPTVAKLLSALRRTAEE</sequence>
<protein>
    <recommendedName>
        <fullName evidence="3">Alkylmercury lyase</fullName>
    </recommendedName>
</protein>
<dbReference type="RefSeq" id="WP_189255283.1">
    <property type="nucleotide sequence ID" value="NZ_BMRE01000016.1"/>
</dbReference>
<dbReference type="Proteomes" id="UP000649573">
    <property type="component" value="Unassembled WGS sequence"/>
</dbReference>
<proteinExistence type="predicted"/>
<reference evidence="2" key="1">
    <citation type="journal article" date="2019" name="Int. J. Syst. Evol. Microbiol.">
        <title>The Global Catalogue of Microorganisms (GCM) 10K type strain sequencing project: providing services to taxonomists for standard genome sequencing and annotation.</title>
        <authorList>
            <consortium name="The Broad Institute Genomics Platform"/>
            <consortium name="The Broad Institute Genome Sequencing Center for Infectious Disease"/>
            <person name="Wu L."/>
            <person name="Ma J."/>
        </authorList>
    </citation>
    <scope>NUCLEOTIDE SEQUENCE [LARGE SCALE GENOMIC DNA]</scope>
    <source>
        <strain evidence="2">JCM 3296</strain>
    </source>
</reference>
<evidence type="ECO:0008006" key="3">
    <source>
        <dbReference type="Google" id="ProtNLM"/>
    </source>
</evidence>
<keyword evidence="2" id="KW-1185">Reference proteome</keyword>
<gene>
    <name evidence="1" type="ORF">GCM10010178_40880</name>
</gene>
<accession>A0ABQ2UMF2</accession>
<comment type="caution">
    <text evidence="1">The sequence shown here is derived from an EMBL/GenBank/DDBJ whole genome shotgun (WGS) entry which is preliminary data.</text>
</comment>
<organism evidence="1 2">
    <name type="scientific">Lentzea flava</name>
    <dbReference type="NCBI Taxonomy" id="103732"/>
    <lineage>
        <taxon>Bacteria</taxon>
        <taxon>Bacillati</taxon>
        <taxon>Actinomycetota</taxon>
        <taxon>Actinomycetes</taxon>
        <taxon>Pseudonocardiales</taxon>
        <taxon>Pseudonocardiaceae</taxon>
        <taxon>Lentzea</taxon>
    </lineage>
</organism>
<evidence type="ECO:0000313" key="1">
    <source>
        <dbReference type="EMBL" id="GGU44122.1"/>
    </source>
</evidence>
<name>A0ABQ2UMF2_9PSEU</name>
<evidence type="ECO:0000313" key="2">
    <source>
        <dbReference type="Proteomes" id="UP000649573"/>
    </source>
</evidence>